<feature type="domain" description="C2H2-type" evidence="2">
    <location>
        <begin position="188"/>
        <end position="211"/>
    </location>
</feature>
<accession>A0A1L7WS11</accession>
<dbReference type="SMART" id="SM00355">
    <property type="entry name" value="ZnF_C2H2"/>
    <property type="match status" value="4"/>
</dbReference>
<dbReference type="InterPro" id="IPR013087">
    <property type="entry name" value="Znf_C2H2_type"/>
</dbReference>
<evidence type="ECO:0000313" key="3">
    <source>
        <dbReference type="EMBL" id="CZR55566.1"/>
    </source>
</evidence>
<dbReference type="Proteomes" id="UP000184330">
    <property type="component" value="Unassembled WGS sequence"/>
</dbReference>
<dbReference type="AlphaFoldDB" id="A0A1L7WS11"/>
<dbReference type="EMBL" id="FJOG01000006">
    <property type="protein sequence ID" value="CZR55566.1"/>
    <property type="molecule type" value="Genomic_DNA"/>
</dbReference>
<dbReference type="STRING" id="576137.A0A1L7WS11"/>
<reference evidence="3 4" key="1">
    <citation type="submission" date="2016-03" db="EMBL/GenBank/DDBJ databases">
        <authorList>
            <person name="Ploux O."/>
        </authorList>
    </citation>
    <scope>NUCLEOTIDE SEQUENCE [LARGE SCALE GENOMIC DNA]</scope>
    <source>
        <strain evidence="3 4">UAMH 11012</strain>
    </source>
</reference>
<feature type="region of interest" description="Disordered" evidence="1">
    <location>
        <begin position="76"/>
        <end position="100"/>
    </location>
</feature>
<evidence type="ECO:0000259" key="2">
    <source>
        <dbReference type="PROSITE" id="PS00028"/>
    </source>
</evidence>
<keyword evidence="4" id="KW-1185">Reference proteome</keyword>
<organism evidence="3 4">
    <name type="scientific">Phialocephala subalpina</name>
    <dbReference type="NCBI Taxonomy" id="576137"/>
    <lineage>
        <taxon>Eukaryota</taxon>
        <taxon>Fungi</taxon>
        <taxon>Dikarya</taxon>
        <taxon>Ascomycota</taxon>
        <taxon>Pezizomycotina</taxon>
        <taxon>Leotiomycetes</taxon>
        <taxon>Helotiales</taxon>
        <taxon>Mollisiaceae</taxon>
        <taxon>Phialocephala</taxon>
        <taxon>Phialocephala fortinii species complex</taxon>
    </lineage>
</organism>
<name>A0A1L7WS11_9HELO</name>
<proteinExistence type="predicted"/>
<gene>
    <name evidence="3" type="ORF">PAC_05454</name>
</gene>
<dbReference type="Gene3D" id="3.30.160.60">
    <property type="entry name" value="Classic Zinc Finger"/>
    <property type="match status" value="1"/>
</dbReference>
<evidence type="ECO:0000313" key="4">
    <source>
        <dbReference type="Proteomes" id="UP000184330"/>
    </source>
</evidence>
<sequence length="443" mass="50391">MRLQKSAIITPQEDIAAKPQIYSYQLEELVWLNDTDQNNLLPSVAQNQWMPAFSSHESPPIWRSDEAQQNLASWDLPGQATSSPAVGFGPLHEESQENGYEGQTPYPFLGEHLDVAVPQIGDQSFGCIPEMAQAQSGLADSILGAHFSSMTSVDTPSSAVLDRIQQNPASSKRESSKKPKIKKPRISCTYPACKLTFPRPYELQRHLDNFHKRIIIPCIVYGCNRIARPVPRADKFREHMRKHANAHTFVCAVEGCPAGPFDRDQLCQHLNTTHNMTSYGEEVVVKERLRGISLRMTPQEDGSRFVEDWVNCPLSFLGCTFRAIHLDAFSWHHFIHEAHIKTHDLSERSKGYEAIRESGFDFHGVARGVATCPICQKLVCKEDNYLGMFLIHLEKHTKEQRNPHIVELWECIRPFSFYRAWHQVPMIQNEYQEATGVSTLKEN</sequence>
<dbReference type="OrthoDB" id="2687452at2759"/>
<dbReference type="PROSITE" id="PS00028">
    <property type="entry name" value="ZINC_FINGER_C2H2_1"/>
    <property type="match status" value="1"/>
</dbReference>
<evidence type="ECO:0000256" key="1">
    <source>
        <dbReference type="SAM" id="MobiDB-lite"/>
    </source>
</evidence>
<protein>
    <recommendedName>
        <fullName evidence="2">C2H2-type domain-containing protein</fullName>
    </recommendedName>
</protein>